<dbReference type="RefSeq" id="WP_253889018.1">
    <property type="nucleotide sequence ID" value="NZ_BAAAVB010000015.1"/>
</dbReference>
<evidence type="ECO:0000313" key="2">
    <source>
        <dbReference type="EMBL" id="MCP2272072.1"/>
    </source>
</evidence>
<proteinExistence type="predicted"/>
<keyword evidence="3" id="KW-1185">Reference proteome</keyword>
<keyword evidence="1" id="KW-0812">Transmembrane</keyword>
<evidence type="ECO:0000313" key="3">
    <source>
        <dbReference type="Proteomes" id="UP001205185"/>
    </source>
</evidence>
<evidence type="ECO:0000256" key="1">
    <source>
        <dbReference type="SAM" id="Phobius"/>
    </source>
</evidence>
<accession>A0ABT1IHF7</accession>
<organism evidence="2 3">
    <name type="scientific">Actinokineospora diospyrosa</name>
    <dbReference type="NCBI Taxonomy" id="103728"/>
    <lineage>
        <taxon>Bacteria</taxon>
        <taxon>Bacillati</taxon>
        <taxon>Actinomycetota</taxon>
        <taxon>Actinomycetes</taxon>
        <taxon>Pseudonocardiales</taxon>
        <taxon>Pseudonocardiaceae</taxon>
        <taxon>Actinokineospora</taxon>
    </lineage>
</organism>
<reference evidence="2 3" key="1">
    <citation type="submission" date="2022-06" db="EMBL/GenBank/DDBJ databases">
        <title>Genomic Encyclopedia of Archaeal and Bacterial Type Strains, Phase II (KMG-II): from individual species to whole genera.</title>
        <authorList>
            <person name="Goeker M."/>
        </authorList>
    </citation>
    <scope>NUCLEOTIDE SEQUENCE [LARGE SCALE GENOMIC DNA]</scope>
    <source>
        <strain evidence="2 3">DSM 44255</strain>
    </source>
</reference>
<protein>
    <submittedName>
        <fullName evidence="2">Uncharacterized protein</fullName>
    </submittedName>
</protein>
<keyword evidence="1" id="KW-0472">Membrane</keyword>
<sequence>MIAEDEDRAIARLRDELGSVRLSSSGDQVDRVLRHVHGRRRAQRHQRVQMLTAVAVVVFAVAGAFVVTSQSDTGPDQEGTTVAAVTQWQLRGDLAGDADLVHRAEQTWKTSAHPPSGAVRAVFAGRSPNVSACLDIVVLVADISGGREQVAFVTTPVSVTGKPDRSKLLLRALTTVPDGQRAVGFLAATPDPQDEPIISGGPVGLALTAPGVAEIEVRTSAVDYPTPQTNTPIGAVWPAPEQGAGAWNAELVVRTPGDHKQRYPIAAGLGDVPVDQVALRTEGGVLRATGQGVRRGDLIATPDGVVGVVSAPDGTVDTRLSSLATAGRVQTAVSAVPGQLVDGAAGVSFAPTAMGPLAPGNRLVLLAWNRPQIALNIGKLRQGNQGWLTDRVPGLVSATSALRVGSP</sequence>
<name>A0ABT1IHF7_9PSEU</name>
<comment type="caution">
    <text evidence="2">The sequence shown here is derived from an EMBL/GenBank/DDBJ whole genome shotgun (WGS) entry which is preliminary data.</text>
</comment>
<gene>
    <name evidence="2" type="ORF">LV75_004591</name>
</gene>
<dbReference type="Proteomes" id="UP001205185">
    <property type="component" value="Unassembled WGS sequence"/>
</dbReference>
<dbReference type="EMBL" id="JAMTCO010000011">
    <property type="protein sequence ID" value="MCP2272072.1"/>
    <property type="molecule type" value="Genomic_DNA"/>
</dbReference>
<feature type="transmembrane region" description="Helical" evidence="1">
    <location>
        <begin position="48"/>
        <end position="67"/>
    </location>
</feature>
<keyword evidence="1" id="KW-1133">Transmembrane helix</keyword>